<accession>A0A8J2LEE9</accession>
<feature type="transmembrane region" description="Helical" evidence="22">
    <location>
        <begin position="923"/>
        <end position="942"/>
    </location>
</feature>
<dbReference type="Pfam" id="PF16209">
    <property type="entry name" value="PhoLip_ATPase_N"/>
    <property type="match status" value="1"/>
</dbReference>
<feature type="binding site" evidence="20">
    <location>
        <position position="514"/>
    </location>
    <ligand>
        <name>ATP</name>
        <dbReference type="ChEBI" id="CHEBI:30616"/>
    </ligand>
</feature>
<dbReference type="InterPro" id="IPR032631">
    <property type="entry name" value="P-type_ATPase_N"/>
</dbReference>
<evidence type="ECO:0000256" key="3">
    <source>
        <dbReference type="ARBA" id="ARBA00004236"/>
    </source>
</evidence>
<dbReference type="GO" id="GO:0045332">
    <property type="term" value="P:phospholipid translocation"/>
    <property type="evidence" value="ECO:0007669"/>
    <property type="project" value="TreeGrafter"/>
</dbReference>
<name>A0A8J2LEE9_9HEXA</name>
<dbReference type="GO" id="GO:0005802">
    <property type="term" value="C:trans-Golgi network"/>
    <property type="evidence" value="ECO:0007669"/>
    <property type="project" value="TreeGrafter"/>
</dbReference>
<evidence type="ECO:0000256" key="11">
    <source>
        <dbReference type="ARBA" id="ARBA00022840"/>
    </source>
</evidence>
<feature type="domain" description="P-type ATPase N-terminal" evidence="23">
    <location>
        <begin position="31"/>
        <end position="91"/>
    </location>
</feature>
<comment type="subcellular location">
    <subcellularLocation>
        <location evidence="3">Cell membrane</location>
    </subcellularLocation>
    <subcellularLocation>
        <location evidence="4">Golgi apparatus</location>
    </subcellularLocation>
    <subcellularLocation>
        <location evidence="2 22">Membrane</location>
        <topology evidence="2 22">Multi-pass membrane protein</topology>
    </subcellularLocation>
</comment>
<dbReference type="Pfam" id="PF16212">
    <property type="entry name" value="PhoLip_ATPase_C"/>
    <property type="match status" value="1"/>
</dbReference>
<feature type="binding site" evidence="20">
    <location>
        <position position="725"/>
    </location>
    <ligand>
        <name>ATP</name>
        <dbReference type="ChEBI" id="CHEBI:30616"/>
    </ligand>
</feature>
<feature type="transmembrane region" description="Helical" evidence="22">
    <location>
        <begin position="954"/>
        <end position="973"/>
    </location>
</feature>
<keyword evidence="6" id="KW-1003">Cell membrane</keyword>
<dbReference type="NCBIfam" id="TIGR01652">
    <property type="entry name" value="ATPase-Plipid"/>
    <property type="match status" value="2"/>
</dbReference>
<keyword evidence="15" id="KW-0333">Golgi apparatus</keyword>
<feature type="domain" description="P-type ATPase C-terminal" evidence="24">
    <location>
        <begin position="777"/>
        <end position="1027"/>
    </location>
</feature>
<feature type="transmembrane region" description="Helical" evidence="22">
    <location>
        <begin position="817"/>
        <end position="837"/>
    </location>
</feature>
<evidence type="ECO:0000256" key="2">
    <source>
        <dbReference type="ARBA" id="ARBA00004141"/>
    </source>
</evidence>
<evidence type="ECO:0000256" key="8">
    <source>
        <dbReference type="ARBA" id="ARBA00022692"/>
    </source>
</evidence>
<dbReference type="InterPro" id="IPR044492">
    <property type="entry name" value="P_typ_ATPase_HD_dom"/>
</dbReference>
<feature type="binding site" evidence="21">
    <location>
        <position position="751"/>
    </location>
    <ligand>
        <name>Mg(2+)</name>
        <dbReference type="ChEBI" id="CHEBI:18420"/>
    </ligand>
</feature>
<dbReference type="CDD" id="cd02073">
    <property type="entry name" value="P-type_ATPase_APLT_Dnf-like"/>
    <property type="match status" value="1"/>
</dbReference>
<feature type="binding site" evidence="20">
    <location>
        <position position="731"/>
    </location>
    <ligand>
        <name>ATP</name>
        <dbReference type="ChEBI" id="CHEBI:30616"/>
    </ligand>
</feature>
<keyword evidence="8 22" id="KW-0812">Transmembrane</keyword>
<dbReference type="OrthoDB" id="377733at2759"/>
<keyword evidence="16 22" id="KW-0472">Membrane</keyword>
<feature type="binding site" evidence="21">
    <location>
        <position position="755"/>
    </location>
    <ligand>
        <name>Mg(2+)</name>
        <dbReference type="ChEBI" id="CHEBI:18420"/>
    </ligand>
</feature>
<evidence type="ECO:0000256" key="15">
    <source>
        <dbReference type="ARBA" id="ARBA00023034"/>
    </source>
</evidence>
<dbReference type="FunFam" id="3.40.1110.10:FF:000035">
    <property type="entry name" value="Phospholipid-transporting ATPase"/>
    <property type="match status" value="1"/>
</dbReference>
<dbReference type="FunFam" id="2.70.150.10:FF:000021">
    <property type="entry name" value="Phospholipid-transporting ATPase"/>
    <property type="match status" value="1"/>
</dbReference>
<feature type="binding site" evidence="21">
    <location>
        <position position="401"/>
    </location>
    <ligand>
        <name>Mg(2+)</name>
        <dbReference type="ChEBI" id="CHEBI:18420"/>
    </ligand>
</feature>
<keyword evidence="7" id="KW-0597">Phosphoprotein</keyword>
<protein>
    <recommendedName>
        <fullName evidence="22">Phospholipid-transporting ATPase</fullName>
        <ecNumber evidence="22">7.6.2.1</ecNumber>
    </recommendedName>
</protein>
<evidence type="ECO:0000259" key="23">
    <source>
        <dbReference type="Pfam" id="PF16209"/>
    </source>
</evidence>
<dbReference type="FunFam" id="3.40.50.1000:FF:000010">
    <property type="entry name" value="Phospholipid-transporting ATPase"/>
    <property type="match status" value="1"/>
</dbReference>
<comment type="cofactor">
    <cofactor evidence="1 21">
        <name>Mg(2+)</name>
        <dbReference type="ChEBI" id="CHEBI:18420"/>
    </cofactor>
</comment>
<evidence type="ECO:0000256" key="13">
    <source>
        <dbReference type="ARBA" id="ARBA00022967"/>
    </source>
</evidence>
<feature type="binding site" evidence="21">
    <location>
        <position position="399"/>
    </location>
    <ligand>
        <name>Mg(2+)</name>
        <dbReference type="ChEBI" id="CHEBI:18420"/>
    </ligand>
</feature>
<feature type="binding site" evidence="20">
    <location>
        <position position="631"/>
    </location>
    <ligand>
        <name>ATP</name>
        <dbReference type="ChEBI" id="CHEBI:30616"/>
    </ligand>
</feature>
<keyword evidence="10 20" id="KW-0547">Nucleotide-binding</keyword>
<keyword evidence="13 22" id="KW-1278">Translocase</keyword>
<dbReference type="PROSITE" id="PS00154">
    <property type="entry name" value="ATPASE_E1_E2"/>
    <property type="match status" value="1"/>
</dbReference>
<reference evidence="25" key="1">
    <citation type="submission" date="2021-06" db="EMBL/GenBank/DDBJ databases">
        <authorList>
            <person name="Hodson N. C."/>
            <person name="Mongue J. A."/>
            <person name="Jaron S. K."/>
        </authorList>
    </citation>
    <scope>NUCLEOTIDE SEQUENCE</scope>
</reference>
<feature type="binding site" evidence="20">
    <location>
        <position position="450"/>
    </location>
    <ligand>
        <name>ATP</name>
        <dbReference type="ChEBI" id="CHEBI:30616"/>
    </ligand>
</feature>
<feature type="binding site" evidence="20">
    <location>
        <position position="754"/>
    </location>
    <ligand>
        <name>ATP</name>
        <dbReference type="ChEBI" id="CHEBI:30616"/>
    </ligand>
</feature>
<dbReference type="GO" id="GO:0140326">
    <property type="term" value="F:ATPase-coupled intramembrane lipid transporter activity"/>
    <property type="evidence" value="ECO:0007669"/>
    <property type="project" value="UniProtKB-EC"/>
</dbReference>
<comment type="catalytic activity">
    <reaction evidence="18">
        <text>a 1,2-diacyl-sn-glycero-3-phospho-L-serine(out) + ATP + H2O = a 1,2-diacyl-sn-glycero-3-phospho-L-serine(in) + ADP + phosphate + H(+)</text>
        <dbReference type="Rhea" id="RHEA:38567"/>
        <dbReference type="ChEBI" id="CHEBI:15377"/>
        <dbReference type="ChEBI" id="CHEBI:15378"/>
        <dbReference type="ChEBI" id="CHEBI:30616"/>
        <dbReference type="ChEBI" id="CHEBI:43474"/>
        <dbReference type="ChEBI" id="CHEBI:57262"/>
        <dbReference type="ChEBI" id="CHEBI:456216"/>
    </reaction>
    <physiologicalReaction direction="left-to-right" evidence="18">
        <dbReference type="Rhea" id="RHEA:38568"/>
    </physiologicalReaction>
</comment>
<gene>
    <name evidence="25" type="ORF">AFUS01_LOCUS43862</name>
</gene>
<feature type="binding site" evidence="20">
    <location>
        <position position="400"/>
    </location>
    <ligand>
        <name>ATP</name>
        <dbReference type="ChEBI" id="CHEBI:30616"/>
    </ligand>
</feature>
<keyword evidence="12 21" id="KW-0460">Magnesium</keyword>
<dbReference type="GO" id="GO:0005524">
    <property type="term" value="F:ATP binding"/>
    <property type="evidence" value="ECO:0007669"/>
    <property type="project" value="UniProtKB-UniRule"/>
</dbReference>
<feature type="binding site" evidence="20">
    <location>
        <position position="550"/>
    </location>
    <ligand>
        <name>ATP</name>
        <dbReference type="ChEBI" id="CHEBI:30616"/>
    </ligand>
</feature>
<dbReference type="AlphaFoldDB" id="A0A8J2LEE9"/>
<evidence type="ECO:0000256" key="21">
    <source>
        <dbReference type="PIRSR" id="PIRSR606539-3"/>
    </source>
</evidence>
<dbReference type="GO" id="GO:0005886">
    <property type="term" value="C:plasma membrane"/>
    <property type="evidence" value="ECO:0007669"/>
    <property type="project" value="UniProtKB-SubCell"/>
</dbReference>
<feature type="binding site" evidence="20">
    <location>
        <position position="630"/>
    </location>
    <ligand>
        <name>ATP</name>
        <dbReference type="ChEBI" id="CHEBI:30616"/>
    </ligand>
</feature>
<feature type="binding site" evidence="20">
    <location>
        <position position="491"/>
    </location>
    <ligand>
        <name>ATP</name>
        <dbReference type="ChEBI" id="CHEBI:30616"/>
    </ligand>
</feature>
<feature type="binding site" evidence="20">
    <location>
        <position position="755"/>
    </location>
    <ligand>
        <name>ATP</name>
        <dbReference type="ChEBI" id="CHEBI:30616"/>
    </ligand>
</feature>
<dbReference type="GO" id="GO:0016887">
    <property type="term" value="F:ATP hydrolysis activity"/>
    <property type="evidence" value="ECO:0007669"/>
    <property type="project" value="InterPro"/>
</dbReference>
<feature type="binding site" evidence="20">
    <location>
        <position position="399"/>
    </location>
    <ligand>
        <name>ATP</name>
        <dbReference type="ChEBI" id="CHEBI:30616"/>
    </ligand>
</feature>
<feature type="transmembrane region" description="Helical" evidence="22">
    <location>
        <begin position="889"/>
        <end position="911"/>
    </location>
</feature>
<evidence type="ECO:0000256" key="16">
    <source>
        <dbReference type="ARBA" id="ARBA00023136"/>
    </source>
</evidence>
<dbReference type="InterPro" id="IPR001757">
    <property type="entry name" value="P_typ_ATPase"/>
</dbReference>
<feature type="binding site" evidence="20">
    <location>
        <position position="401"/>
    </location>
    <ligand>
        <name>ATP</name>
        <dbReference type="ChEBI" id="CHEBI:30616"/>
    </ligand>
</feature>
<comment type="caution">
    <text evidence="25">The sequence shown here is derived from an EMBL/GenBank/DDBJ whole genome shotgun (WGS) entry which is preliminary data.</text>
</comment>
<comment type="catalytic activity">
    <reaction evidence="17 22">
        <text>ATP + H2O + phospholipidSide 1 = ADP + phosphate + phospholipidSide 2.</text>
        <dbReference type="EC" id="7.6.2.1"/>
    </reaction>
</comment>
<evidence type="ECO:0000256" key="14">
    <source>
        <dbReference type="ARBA" id="ARBA00022989"/>
    </source>
</evidence>
<evidence type="ECO:0000313" key="26">
    <source>
        <dbReference type="Proteomes" id="UP000708208"/>
    </source>
</evidence>
<dbReference type="SFLD" id="SFLDS00003">
    <property type="entry name" value="Haloacid_Dehalogenase"/>
    <property type="match status" value="1"/>
</dbReference>
<evidence type="ECO:0000256" key="7">
    <source>
        <dbReference type="ARBA" id="ARBA00022553"/>
    </source>
</evidence>
<organism evidence="25 26">
    <name type="scientific">Allacma fusca</name>
    <dbReference type="NCBI Taxonomy" id="39272"/>
    <lineage>
        <taxon>Eukaryota</taxon>
        <taxon>Metazoa</taxon>
        <taxon>Ecdysozoa</taxon>
        <taxon>Arthropoda</taxon>
        <taxon>Hexapoda</taxon>
        <taxon>Collembola</taxon>
        <taxon>Symphypleona</taxon>
        <taxon>Sminthuridae</taxon>
        <taxon>Allacma</taxon>
    </lineage>
</organism>
<evidence type="ECO:0000256" key="4">
    <source>
        <dbReference type="ARBA" id="ARBA00004555"/>
    </source>
</evidence>
<dbReference type="SFLD" id="SFLDG00002">
    <property type="entry name" value="C1.7:_P-type_atpase_like"/>
    <property type="match status" value="1"/>
</dbReference>
<feature type="transmembrane region" description="Helical" evidence="22">
    <location>
        <begin position="287"/>
        <end position="308"/>
    </location>
</feature>
<proteinExistence type="inferred from homology"/>
<evidence type="ECO:0000256" key="18">
    <source>
        <dbReference type="ARBA" id="ARBA00051303"/>
    </source>
</evidence>
<dbReference type="PANTHER" id="PTHR24092">
    <property type="entry name" value="PROBABLE PHOSPHOLIPID-TRANSPORTING ATPASE"/>
    <property type="match status" value="1"/>
</dbReference>
<dbReference type="Proteomes" id="UP000708208">
    <property type="component" value="Unassembled WGS sequence"/>
</dbReference>
<sequence length="1065" mass="120109">MASVELLDSGELAGATRHTRSDGKSRIIRLNSQQDEKFAGNRISTAKYSFWSFVPSFLFEQFRRYSNIFFLLIALLQQIPDVSPTGRYTTLVPLIFILAVSALKEIIEDVKRHTADLEINNREVEVLRDSYWQWVKWKSVGVGDFVKVRNETFFPADLILYSSSEPKGLCYIETSNLDGETNLKIRQGLRETSKLLETKDLTSLRGFMECEQPNRLLYEFAGRLKLGPREDLSLGPDQLLLRGAKLQNTTWIFGQVVYTGHETKLMKNSTAAPLKRSTVDKLTNNQILLLFVLLLVVSFISAIFSHIWSNSSEGVNAWYIGLPRIDGTEFAFNMLTFVILYNNLIPISLTVTLEVVRFIQAMFINRDLDMYHKESDTPATARTSNLNEELGQVRYIFSDKTGTLTRNVMEFKGCSVSGVIYGPEQLFVCHTVIPEREDGQLIYHAASPDERALVYGASKLGYVFETRTPDFVLINALGVEVQYEILNVLEFTSTRKRMSVIAKGPDGKIRLFCKGADSVIYERLAERGNPDSTRLTTQSHLEEFATQGLRTLCCAVTEISSQSYKEWLQIFEKASKSIQNREVKLEEAANMIETNLRLIGATAIEDKLQDMVPETIAALLNAGIRVWVLTGDKQETAINIGYSCRLLKQSMELLIINQESLDATRECILGYVNDLGRGDNGQVLSKESDAAVIIDGKTLKYALSCDLRRDFLDLCTNCRAVICCRASPIQKAEIVEYVTQQTGAVTLAIGDGANDVAMIQKAHVGVGISGQEGLQAACASDYAIAQFSYLSKLLFVHGAWNYDRMCKLIFYSFYKNICLYIIELWFAIYSGWSGQIIFERWTIGFYNMFFTSAQPIAMGIFERKCSQEIRMRFPVLYMPAQDSFGLKTFFYWVGNSVLHSIMLFWLTSYLVGDGIVWNSGREGGYLVLGNFVYTYVVVVVSLKAGLETKSWTAFTHLAIWGSVFLWVAFLLAYSQIYKLGLPIGAEIFGIGNMVMSSPVFWVGLFFVPVVTLLPDIIVKAIHGSLFQSLDDQLRESEVNNQDPTEIFNRKKGRLAFAWPPRSCTV</sequence>
<dbReference type="InterPro" id="IPR018303">
    <property type="entry name" value="ATPase_P-typ_P_site"/>
</dbReference>
<keyword evidence="9 21" id="KW-0479">Metal-binding</keyword>
<evidence type="ECO:0000256" key="22">
    <source>
        <dbReference type="RuleBase" id="RU362033"/>
    </source>
</evidence>
<dbReference type="EC" id="7.6.2.1" evidence="22"/>
<keyword evidence="14 22" id="KW-1133">Transmembrane helix</keyword>
<feature type="binding site" evidence="20">
    <location>
        <position position="632"/>
    </location>
    <ligand>
        <name>ATP</name>
        <dbReference type="ChEBI" id="CHEBI:30616"/>
    </ligand>
</feature>
<dbReference type="EMBL" id="CAJVCH010570204">
    <property type="protein sequence ID" value="CAG7834347.1"/>
    <property type="molecule type" value="Genomic_DNA"/>
</dbReference>
<keyword evidence="11 20" id="KW-0067">ATP-binding</keyword>
<evidence type="ECO:0000313" key="25">
    <source>
        <dbReference type="EMBL" id="CAG7834347.1"/>
    </source>
</evidence>
<evidence type="ECO:0000256" key="17">
    <source>
        <dbReference type="ARBA" id="ARBA00034036"/>
    </source>
</evidence>
<evidence type="ECO:0000256" key="1">
    <source>
        <dbReference type="ARBA" id="ARBA00001946"/>
    </source>
</evidence>
<dbReference type="InterPro" id="IPR032630">
    <property type="entry name" value="P_typ_ATPase_c"/>
</dbReference>
<evidence type="ECO:0000256" key="20">
    <source>
        <dbReference type="PIRSR" id="PIRSR606539-2"/>
    </source>
</evidence>
<evidence type="ECO:0000256" key="6">
    <source>
        <dbReference type="ARBA" id="ARBA00022475"/>
    </source>
</evidence>
<evidence type="ECO:0000256" key="10">
    <source>
        <dbReference type="ARBA" id="ARBA00022741"/>
    </source>
</evidence>
<dbReference type="SFLD" id="SFLDF00027">
    <property type="entry name" value="p-type_atpase"/>
    <property type="match status" value="1"/>
</dbReference>
<evidence type="ECO:0000256" key="5">
    <source>
        <dbReference type="ARBA" id="ARBA00008109"/>
    </source>
</evidence>
<evidence type="ECO:0000256" key="12">
    <source>
        <dbReference type="ARBA" id="ARBA00022842"/>
    </source>
</evidence>
<evidence type="ECO:0000259" key="24">
    <source>
        <dbReference type="Pfam" id="PF16212"/>
    </source>
</evidence>
<dbReference type="NCBIfam" id="TIGR01494">
    <property type="entry name" value="ATPase_P-type"/>
    <property type="match status" value="1"/>
</dbReference>
<evidence type="ECO:0000256" key="19">
    <source>
        <dbReference type="PIRSR" id="PIRSR606539-1"/>
    </source>
</evidence>
<dbReference type="Pfam" id="PF13246">
    <property type="entry name" value="Cation_ATPase"/>
    <property type="match status" value="1"/>
</dbReference>
<feature type="active site" description="4-aspartylphosphate intermediate" evidence="19">
    <location>
        <position position="399"/>
    </location>
</feature>
<keyword evidence="26" id="KW-1185">Reference proteome</keyword>
<evidence type="ECO:0000256" key="9">
    <source>
        <dbReference type="ARBA" id="ARBA00022723"/>
    </source>
</evidence>
<comment type="similarity">
    <text evidence="5 22">Belongs to the cation transport ATPase (P-type) (TC 3.A.3) family. Type IV subfamily.</text>
</comment>
<dbReference type="PANTHER" id="PTHR24092:SF150">
    <property type="entry name" value="PHOSPHOLIPID-TRANSPORTING ATPASE"/>
    <property type="match status" value="1"/>
</dbReference>
<feature type="transmembrane region" description="Helical" evidence="22">
    <location>
        <begin position="330"/>
        <end position="356"/>
    </location>
</feature>
<dbReference type="GO" id="GO:0000287">
    <property type="term" value="F:magnesium ion binding"/>
    <property type="evidence" value="ECO:0007669"/>
    <property type="project" value="UniProtKB-UniRule"/>
</dbReference>
<dbReference type="InterPro" id="IPR006539">
    <property type="entry name" value="P-type_ATPase_IV"/>
</dbReference>